<sequence>MSGAPEDPRSVDTRAARVPAQRTSRTGAPGPRRIPAPRAPERTLLGYRLPALTSMVLIALFCLLGLGTLTFQLAGTVRVFFAEAALGLVFGAATLLFGFWLFRRIRPVRAPDLPASLVAVLWGMTAATGGALLANSALSGVWSKTMGLAFTSAWGAALTAPLNEELFKLVGIVLVAVAFPRALRGPVDGFVLGALVGLGFEVTENLIYGLNTVAMAGGVNGAEAVVQTTVLRVVLTGFGSHWAMSAVAGAGVGLLAAAGWLPGRRRAVGALLLVLTAVGMHWLFDSPLLDGFAGIVFKVLLNFAIALAVYFAFRHAHRRRVRRALAREGEEVGLRRSSAVALARRRARRRALREVPEAERAEAGRVQELMVEEAEDRAFANRV</sequence>
<feature type="transmembrane region" description="Helical" evidence="2">
    <location>
        <begin position="268"/>
        <end position="285"/>
    </location>
</feature>
<feature type="transmembrane region" description="Helical" evidence="2">
    <location>
        <begin position="291"/>
        <end position="313"/>
    </location>
</feature>
<evidence type="ECO:0000256" key="1">
    <source>
        <dbReference type="SAM" id="MobiDB-lite"/>
    </source>
</evidence>
<protein>
    <submittedName>
        <fullName evidence="3">Membrane proteinase PrsW, cleaves anti-sigma factor RsiW, M82 family</fullName>
    </submittedName>
</protein>
<keyword evidence="2" id="KW-1133">Transmembrane helix</keyword>
<name>A0A1M6HJG7_9ACTN</name>
<feature type="transmembrane region" description="Helical" evidence="2">
    <location>
        <begin position="242"/>
        <end position="261"/>
    </location>
</feature>
<evidence type="ECO:0000313" key="3">
    <source>
        <dbReference type="EMBL" id="SHJ22311.1"/>
    </source>
</evidence>
<organism evidence="3 4">
    <name type="scientific">Nocardiopsis flavescens</name>
    <dbReference type="NCBI Taxonomy" id="758803"/>
    <lineage>
        <taxon>Bacteria</taxon>
        <taxon>Bacillati</taxon>
        <taxon>Actinomycetota</taxon>
        <taxon>Actinomycetes</taxon>
        <taxon>Streptosporangiales</taxon>
        <taxon>Nocardiopsidaceae</taxon>
        <taxon>Nocardiopsis</taxon>
    </lineage>
</organism>
<dbReference type="STRING" id="758803.SAMN05421803_104200"/>
<dbReference type="InterPro" id="IPR026898">
    <property type="entry name" value="PrsW"/>
</dbReference>
<keyword evidence="2" id="KW-0472">Membrane</keyword>
<dbReference type="OrthoDB" id="9785431at2"/>
<gene>
    <name evidence="3" type="ORF">SAMN05421803_104200</name>
</gene>
<feature type="transmembrane region" description="Helical" evidence="2">
    <location>
        <begin position="51"/>
        <end position="74"/>
    </location>
</feature>
<dbReference type="PANTHER" id="PTHR36844:SF1">
    <property type="entry name" value="PROTEASE PRSW"/>
    <property type="match status" value="1"/>
</dbReference>
<dbReference type="EMBL" id="FQZK01000004">
    <property type="protein sequence ID" value="SHJ22311.1"/>
    <property type="molecule type" value="Genomic_DNA"/>
</dbReference>
<feature type="transmembrane region" description="Helical" evidence="2">
    <location>
        <begin position="80"/>
        <end position="102"/>
    </location>
</feature>
<dbReference type="GO" id="GO:0008233">
    <property type="term" value="F:peptidase activity"/>
    <property type="evidence" value="ECO:0007669"/>
    <property type="project" value="InterPro"/>
</dbReference>
<dbReference type="PANTHER" id="PTHR36844">
    <property type="entry name" value="PROTEASE PRSW"/>
    <property type="match status" value="1"/>
</dbReference>
<proteinExistence type="predicted"/>
<reference evidence="3 4" key="1">
    <citation type="submission" date="2016-11" db="EMBL/GenBank/DDBJ databases">
        <authorList>
            <person name="Jaros S."/>
            <person name="Januszkiewicz K."/>
            <person name="Wedrychowicz H."/>
        </authorList>
    </citation>
    <scope>NUCLEOTIDE SEQUENCE [LARGE SCALE GENOMIC DNA]</scope>
    <source>
        <strain evidence="3 4">CGMCC 4.5723</strain>
    </source>
</reference>
<accession>A0A1M6HJG7</accession>
<evidence type="ECO:0000256" key="2">
    <source>
        <dbReference type="SAM" id="Phobius"/>
    </source>
</evidence>
<keyword evidence="4" id="KW-1185">Reference proteome</keyword>
<dbReference type="AlphaFoldDB" id="A0A1M6HJG7"/>
<dbReference type="RefSeq" id="WP_073378001.1">
    <property type="nucleotide sequence ID" value="NZ_FQZK01000004.1"/>
</dbReference>
<feature type="transmembrane region" description="Helical" evidence="2">
    <location>
        <begin position="114"/>
        <end position="134"/>
    </location>
</feature>
<dbReference type="Proteomes" id="UP000184452">
    <property type="component" value="Unassembled WGS sequence"/>
</dbReference>
<evidence type="ECO:0000313" key="4">
    <source>
        <dbReference type="Proteomes" id="UP000184452"/>
    </source>
</evidence>
<keyword evidence="2" id="KW-0812">Transmembrane</keyword>
<dbReference type="Pfam" id="PF13367">
    <property type="entry name" value="PrsW-protease"/>
    <property type="match status" value="1"/>
</dbReference>
<feature type="compositionally biased region" description="Basic and acidic residues" evidence="1">
    <location>
        <begin position="1"/>
        <end position="15"/>
    </location>
</feature>
<feature type="region of interest" description="Disordered" evidence="1">
    <location>
        <begin position="1"/>
        <end position="37"/>
    </location>
</feature>